<dbReference type="Proteomes" id="UP000184694">
    <property type="component" value="Unassembled WGS sequence"/>
</dbReference>
<gene>
    <name evidence="2" type="ORF">SAMN02745161_2940</name>
</gene>
<protein>
    <submittedName>
        <fullName evidence="2">Uncharacterized protein</fullName>
    </submittedName>
</protein>
<keyword evidence="3" id="KW-1185">Reference proteome</keyword>
<keyword evidence="1" id="KW-0812">Transmembrane</keyword>
<dbReference type="RefSeq" id="WP_074217694.1">
    <property type="nucleotide sequence ID" value="NZ_FSRG01000007.1"/>
</dbReference>
<name>A0A1N6IU70_9BACT</name>
<feature type="transmembrane region" description="Helical" evidence="1">
    <location>
        <begin position="56"/>
        <end position="82"/>
    </location>
</feature>
<keyword evidence="1" id="KW-1133">Transmembrane helix</keyword>
<accession>A0A1N6IU70</accession>
<evidence type="ECO:0000313" key="3">
    <source>
        <dbReference type="Proteomes" id="UP000184694"/>
    </source>
</evidence>
<dbReference type="STRING" id="1121457.SAMN02745161_2940"/>
<keyword evidence="1" id="KW-0472">Membrane</keyword>
<proteinExistence type="predicted"/>
<dbReference type="EMBL" id="FSRG01000007">
    <property type="protein sequence ID" value="SIO35569.1"/>
    <property type="molecule type" value="Genomic_DNA"/>
</dbReference>
<dbReference type="OrthoDB" id="5465349at2"/>
<reference evidence="3" key="1">
    <citation type="submission" date="2016-11" db="EMBL/GenBank/DDBJ databases">
        <authorList>
            <person name="Varghese N."/>
            <person name="Submissions S."/>
        </authorList>
    </citation>
    <scope>NUCLEOTIDE SEQUENCE [LARGE SCALE GENOMIC DNA]</scope>
    <source>
        <strain evidence="3">DSM 17456</strain>
    </source>
</reference>
<sequence length="100" mass="10840">MEKGKLSNLVQVWKKTHAMQTEVYLPAAWGQGVMQDVYAAARIPKASPFELFAPQVAMAAAVMLLAVSIPCFFTVSNALSLLDAQLLDAGRDSAELFLLL</sequence>
<organism evidence="2 3">
    <name type="scientific">Halodesulfovibrio marinisediminis DSM 17456</name>
    <dbReference type="NCBI Taxonomy" id="1121457"/>
    <lineage>
        <taxon>Bacteria</taxon>
        <taxon>Pseudomonadati</taxon>
        <taxon>Thermodesulfobacteriota</taxon>
        <taxon>Desulfovibrionia</taxon>
        <taxon>Desulfovibrionales</taxon>
        <taxon>Desulfovibrionaceae</taxon>
        <taxon>Halodesulfovibrio</taxon>
    </lineage>
</organism>
<dbReference type="AlphaFoldDB" id="A0A1N6IU70"/>
<evidence type="ECO:0000256" key="1">
    <source>
        <dbReference type="SAM" id="Phobius"/>
    </source>
</evidence>
<evidence type="ECO:0000313" key="2">
    <source>
        <dbReference type="EMBL" id="SIO35569.1"/>
    </source>
</evidence>